<comment type="caution">
    <text evidence="2">The sequence shown here is derived from an EMBL/GenBank/DDBJ whole genome shotgun (WGS) entry which is preliminary data.</text>
</comment>
<feature type="chain" id="PRO_5019826802" description="PEP-CTERM protein-sorting domain-containing protein" evidence="1">
    <location>
        <begin position="37"/>
        <end position="279"/>
    </location>
</feature>
<dbReference type="NCBIfam" id="TIGR02595">
    <property type="entry name" value="PEP_CTERM"/>
    <property type="match status" value="1"/>
</dbReference>
<keyword evidence="1" id="KW-0732">Signal</keyword>
<dbReference type="InterPro" id="IPR013424">
    <property type="entry name" value="Ice-binding_C"/>
</dbReference>
<accession>A0A480AVJ0</accession>
<protein>
    <recommendedName>
        <fullName evidence="4">PEP-CTERM protein-sorting domain-containing protein</fullName>
    </recommendedName>
</protein>
<evidence type="ECO:0000313" key="2">
    <source>
        <dbReference type="EMBL" id="GCL65353.1"/>
    </source>
</evidence>
<proteinExistence type="predicted"/>
<feature type="signal peptide" evidence="1">
    <location>
        <begin position="1"/>
        <end position="36"/>
    </location>
</feature>
<dbReference type="EMBL" id="BJCL01000015">
    <property type="protein sequence ID" value="GCL65353.1"/>
    <property type="molecule type" value="Genomic_DNA"/>
</dbReference>
<keyword evidence="3" id="KW-1185">Reference proteome</keyword>
<reference evidence="3" key="1">
    <citation type="submission" date="2019-03" db="EMBL/GenBank/DDBJ databases">
        <title>Aquabacterium pictum sp.nov., the first bacteriochlorophyll a-containing freshwater bacterium in the genus Aquabacterium of the class Betaproteobacteria.</title>
        <authorList>
            <person name="Hirose S."/>
            <person name="Tank M."/>
            <person name="Hara E."/>
            <person name="Tamaki H."/>
            <person name="Takaichi S."/>
            <person name="Haruta S."/>
            <person name="Hanada S."/>
        </authorList>
    </citation>
    <scope>NUCLEOTIDE SEQUENCE [LARGE SCALE GENOMIC DNA]</scope>
    <source>
        <strain evidence="3">W35</strain>
    </source>
</reference>
<evidence type="ECO:0008006" key="4">
    <source>
        <dbReference type="Google" id="ProtNLM"/>
    </source>
</evidence>
<dbReference type="AlphaFoldDB" id="A0A480AVJ0"/>
<evidence type="ECO:0000313" key="3">
    <source>
        <dbReference type="Proteomes" id="UP000301751"/>
    </source>
</evidence>
<gene>
    <name evidence="2" type="ORF">AQPW35_44340</name>
</gene>
<dbReference type="RefSeq" id="WP_137735055.1">
    <property type="nucleotide sequence ID" value="NZ_BJCL01000015.1"/>
</dbReference>
<name>A0A480AVJ0_9BURK</name>
<organism evidence="2 3">
    <name type="scientific">Pseudaquabacterium pictum</name>
    <dbReference type="NCBI Taxonomy" id="2315236"/>
    <lineage>
        <taxon>Bacteria</taxon>
        <taxon>Pseudomonadati</taxon>
        <taxon>Pseudomonadota</taxon>
        <taxon>Betaproteobacteria</taxon>
        <taxon>Burkholderiales</taxon>
        <taxon>Sphaerotilaceae</taxon>
        <taxon>Pseudaquabacterium</taxon>
    </lineage>
</organism>
<evidence type="ECO:0000256" key="1">
    <source>
        <dbReference type="SAM" id="SignalP"/>
    </source>
</evidence>
<sequence>MPLPCLPPALRRHTARWTLAACALAAGLGIGATAQAAASASAQVSNLTLTLVDLDPDDGLEAQVAWADGRTLVTGQLDGLPGGAPGPGFALALSQAFATLADQRTVWPGGFAAAQSGPPHLVAHGSSGDGASFSANASSGYGLLGGGLVLGAGSGLRLSLDYVLQASVDGRDSGCASCDTAQAQLVVVLGLGQDMPLTAPFSVLADTGLELFSDSLADSLVLQWDNTSGEDQTLGLGVTLSASGFATSAAPVPEPAAALLLCGGLGLLAALRRVRHRAG</sequence>
<dbReference type="Proteomes" id="UP000301751">
    <property type="component" value="Unassembled WGS sequence"/>
</dbReference>